<dbReference type="SUPFAM" id="SSF50978">
    <property type="entry name" value="WD40 repeat-like"/>
    <property type="match status" value="1"/>
</dbReference>
<sequence length="770" mass="84640">MNDVPKMNFSGANLGTPSAEPKSDAPDADKLKKKASKKKAPEPAAPPTAAVAPTVEALAPAATPKDNEEERARQAARREAKRQKQKEMEEAKRREMERQALELAKREEEAKQRELRKAEELAALNANAEECQEEDDYDEDFENYDDDNFEDDPAKDKTKSNQREKTSAVDDATVQKIREALHAESKAPAKKSSAPPPLASQAKDSKDAKASSGGAKKTNASIAALKQSIDPRAKRVKEVLEKKKFDTERFELFQQLPLTEVDKYMNQLRIGIVRQVFVQTNDDARGVATQTKSRETKDQSMHFPDDMGIDSTSNSTSHQFIRFLVRASHVVEVLLEENLMHAEAANDTTAERTHSIAKANEWSTNQLTTRDHALLQARSILDLSFSAQVSHWLLCAYGPSDDNNAVLGDKSLLCVWDLNQIETPVRWLRSEGVVSCCSMGPGRDMFALCGTDEGVVQLWDLRLRPSPYFEVLIPSRDKVCVVPPTYSTAGMKHELKTNHAAPIVAVRPIHAKQQGASFQFGSLDNRGLVIVWSVVEFRADNEAVVGDSCVEFGGRLKLVKTAVVDSAMLSSSNPLQVGPSAFDLAFFPSDSNQFVVATTNGSIVHASRFDKKLAVKTYRRGYSGVSTVTSLDFHSFMPGYFLAGYADGSVSLFHTDLAQDVATWFEASVPVTRVQWSPSRPGAFYVLSSNGALAIWDLLASRMSPIVSVVGKRKGRALFSLSADVARTCRPCIAISDGTNQLEIHELSPILAQKTKDEAVVVDKLLAGVI</sequence>
<feature type="compositionally biased region" description="Basic and acidic residues" evidence="1">
    <location>
        <begin position="152"/>
        <end position="168"/>
    </location>
</feature>
<feature type="compositionally biased region" description="Low complexity" evidence="1">
    <location>
        <begin position="47"/>
        <end position="64"/>
    </location>
</feature>
<dbReference type="Gene3D" id="2.130.10.10">
    <property type="entry name" value="YVTN repeat-like/Quinoprotein amine dehydrogenase"/>
    <property type="match status" value="2"/>
</dbReference>
<dbReference type="PANTHER" id="PTHR16022:SF0">
    <property type="entry name" value="CYTOPLASMIC DYNEIN 2 INTERMEDIATE CHAIN 1"/>
    <property type="match status" value="1"/>
</dbReference>
<dbReference type="GO" id="GO:0005929">
    <property type="term" value="C:cilium"/>
    <property type="evidence" value="ECO:0007669"/>
    <property type="project" value="GOC"/>
</dbReference>
<dbReference type="VEuPathDB" id="FungiDB:AeMF1_016876"/>
<dbReference type="GO" id="GO:0045503">
    <property type="term" value="F:dynein light chain binding"/>
    <property type="evidence" value="ECO:0007669"/>
    <property type="project" value="InterPro"/>
</dbReference>
<comment type="caution">
    <text evidence="2">The sequence shown here is derived from an EMBL/GenBank/DDBJ whole genome shotgun (WGS) entry which is preliminary data.</text>
</comment>
<dbReference type="GO" id="GO:0045504">
    <property type="term" value="F:dynein heavy chain binding"/>
    <property type="evidence" value="ECO:0007669"/>
    <property type="project" value="InterPro"/>
</dbReference>
<evidence type="ECO:0000256" key="1">
    <source>
        <dbReference type="SAM" id="MobiDB-lite"/>
    </source>
</evidence>
<accession>A0A6G0XUT8</accession>
<reference evidence="2 3" key="1">
    <citation type="submission" date="2019-07" db="EMBL/GenBank/DDBJ databases">
        <title>Genomics analysis of Aphanomyces spp. identifies a new class of oomycete effector associated with host adaptation.</title>
        <authorList>
            <person name="Gaulin E."/>
        </authorList>
    </citation>
    <scope>NUCLEOTIDE SEQUENCE [LARGE SCALE GENOMIC DNA]</scope>
    <source>
        <strain evidence="2 3">ATCC 201684</strain>
    </source>
</reference>
<dbReference type="InterPro" id="IPR015943">
    <property type="entry name" value="WD40/YVTN_repeat-like_dom_sf"/>
</dbReference>
<dbReference type="Proteomes" id="UP000481153">
    <property type="component" value="Unassembled WGS sequence"/>
</dbReference>
<organism evidence="2 3">
    <name type="scientific">Aphanomyces euteiches</name>
    <dbReference type="NCBI Taxonomy" id="100861"/>
    <lineage>
        <taxon>Eukaryota</taxon>
        <taxon>Sar</taxon>
        <taxon>Stramenopiles</taxon>
        <taxon>Oomycota</taxon>
        <taxon>Saprolegniomycetes</taxon>
        <taxon>Saprolegniales</taxon>
        <taxon>Verrucalvaceae</taxon>
        <taxon>Aphanomyces</taxon>
    </lineage>
</organism>
<keyword evidence="3" id="KW-1185">Reference proteome</keyword>
<dbReference type="GO" id="GO:0005868">
    <property type="term" value="C:cytoplasmic dynein complex"/>
    <property type="evidence" value="ECO:0007669"/>
    <property type="project" value="InterPro"/>
</dbReference>
<dbReference type="EMBL" id="VJMJ01000010">
    <property type="protein sequence ID" value="KAF0744185.1"/>
    <property type="molecule type" value="Genomic_DNA"/>
</dbReference>
<dbReference type="InterPro" id="IPR001680">
    <property type="entry name" value="WD40_rpt"/>
</dbReference>
<feature type="compositionally biased region" description="Acidic residues" evidence="1">
    <location>
        <begin position="130"/>
        <end position="151"/>
    </location>
</feature>
<protein>
    <recommendedName>
        <fullName evidence="4">WD repeat-containing protein 60</fullName>
    </recommendedName>
</protein>
<dbReference type="InterPro" id="IPR042505">
    <property type="entry name" value="DYNC2I1"/>
</dbReference>
<evidence type="ECO:0008006" key="4">
    <source>
        <dbReference type="Google" id="ProtNLM"/>
    </source>
</evidence>
<dbReference type="AlphaFoldDB" id="A0A6G0XUT8"/>
<evidence type="ECO:0000313" key="2">
    <source>
        <dbReference type="EMBL" id="KAF0744185.1"/>
    </source>
</evidence>
<dbReference type="InterPro" id="IPR036322">
    <property type="entry name" value="WD40_repeat_dom_sf"/>
</dbReference>
<dbReference type="PANTHER" id="PTHR16022">
    <property type="entry name" value="WD REPEAT DOMAIN 60"/>
    <property type="match status" value="1"/>
</dbReference>
<dbReference type="GO" id="GO:0042073">
    <property type="term" value="P:intraciliary transport"/>
    <property type="evidence" value="ECO:0007669"/>
    <property type="project" value="InterPro"/>
</dbReference>
<feature type="compositionally biased region" description="Basic and acidic residues" evidence="1">
    <location>
        <begin position="176"/>
        <end position="187"/>
    </location>
</feature>
<feature type="compositionally biased region" description="Basic and acidic residues" evidence="1">
    <location>
        <begin position="65"/>
        <end position="78"/>
    </location>
</feature>
<dbReference type="SMART" id="SM00320">
    <property type="entry name" value="WD40"/>
    <property type="match status" value="4"/>
</dbReference>
<gene>
    <name evidence="2" type="ORF">Ae201684_001325</name>
</gene>
<proteinExistence type="predicted"/>
<evidence type="ECO:0000313" key="3">
    <source>
        <dbReference type="Proteomes" id="UP000481153"/>
    </source>
</evidence>
<feature type="compositionally biased region" description="Basic and acidic residues" evidence="1">
    <location>
        <begin position="21"/>
        <end position="30"/>
    </location>
</feature>
<name>A0A6G0XUT8_9STRA</name>
<feature type="compositionally biased region" description="Basic and acidic residues" evidence="1">
    <location>
        <begin position="85"/>
        <end position="120"/>
    </location>
</feature>
<dbReference type="CDD" id="cd22249">
    <property type="entry name" value="UDM1_RNF168_RNF169-like"/>
    <property type="match status" value="1"/>
</dbReference>
<feature type="region of interest" description="Disordered" evidence="1">
    <location>
        <begin position="1"/>
        <end position="219"/>
    </location>
</feature>